<keyword evidence="6" id="KW-0813">Transport</keyword>
<organism evidence="7 8">
    <name type="scientific">Heterodera schachtii</name>
    <name type="common">Sugarbeet cyst nematode worm</name>
    <name type="synonym">Tylenchus schachtii</name>
    <dbReference type="NCBI Taxonomy" id="97005"/>
    <lineage>
        <taxon>Eukaryota</taxon>
        <taxon>Metazoa</taxon>
        <taxon>Ecdysozoa</taxon>
        <taxon>Nematoda</taxon>
        <taxon>Chromadorea</taxon>
        <taxon>Rhabditida</taxon>
        <taxon>Tylenchina</taxon>
        <taxon>Tylenchomorpha</taxon>
        <taxon>Tylenchoidea</taxon>
        <taxon>Heteroderidae</taxon>
        <taxon>Heteroderinae</taxon>
        <taxon>Heterodera</taxon>
    </lineage>
</organism>
<name>A0ABD2IJW7_HETSC</name>
<evidence type="ECO:0000256" key="6">
    <source>
        <dbReference type="RuleBase" id="RU000488"/>
    </source>
</evidence>
<dbReference type="Pfam" id="PF00153">
    <property type="entry name" value="Mito_carr"/>
    <property type="match status" value="1"/>
</dbReference>
<evidence type="ECO:0000256" key="2">
    <source>
        <dbReference type="ARBA" id="ARBA00006375"/>
    </source>
</evidence>
<evidence type="ECO:0000256" key="1">
    <source>
        <dbReference type="ARBA" id="ARBA00004141"/>
    </source>
</evidence>
<dbReference type="InterPro" id="IPR023395">
    <property type="entry name" value="MCP_dom_sf"/>
</dbReference>
<accession>A0ABD2IJW7</accession>
<dbReference type="Proteomes" id="UP001620645">
    <property type="component" value="Unassembled WGS sequence"/>
</dbReference>
<dbReference type="Gene3D" id="1.50.40.10">
    <property type="entry name" value="Mitochondrial carrier domain"/>
    <property type="match status" value="1"/>
</dbReference>
<comment type="similarity">
    <text evidence="2 6">Belongs to the mitochondrial carrier (TC 2.A.29) family.</text>
</comment>
<dbReference type="GO" id="GO:0016020">
    <property type="term" value="C:membrane"/>
    <property type="evidence" value="ECO:0007669"/>
    <property type="project" value="UniProtKB-SubCell"/>
</dbReference>
<reference evidence="7 8" key="1">
    <citation type="submission" date="2024-10" db="EMBL/GenBank/DDBJ databases">
        <authorList>
            <person name="Kim D."/>
        </authorList>
    </citation>
    <scope>NUCLEOTIDE SEQUENCE [LARGE SCALE GENOMIC DNA]</scope>
    <source>
        <strain evidence="7">Taebaek</strain>
    </source>
</reference>
<dbReference type="AlphaFoldDB" id="A0ABD2IJW7"/>
<proteinExistence type="inferred from homology"/>
<feature type="repeat" description="Solcar" evidence="5">
    <location>
        <begin position="1"/>
        <end position="62"/>
    </location>
</feature>
<dbReference type="InterPro" id="IPR018108">
    <property type="entry name" value="MCP_transmembrane"/>
</dbReference>
<keyword evidence="3 5" id="KW-0812">Transmembrane</keyword>
<dbReference type="EMBL" id="JBICCN010000300">
    <property type="protein sequence ID" value="KAL3079678.1"/>
    <property type="molecule type" value="Genomic_DNA"/>
</dbReference>
<comment type="subcellular location">
    <subcellularLocation>
        <location evidence="1">Membrane</location>
        <topology evidence="1">Multi-pass membrane protein</topology>
    </subcellularLocation>
</comment>
<evidence type="ECO:0000256" key="5">
    <source>
        <dbReference type="PROSITE-ProRule" id="PRU00282"/>
    </source>
</evidence>
<evidence type="ECO:0000256" key="3">
    <source>
        <dbReference type="ARBA" id="ARBA00022692"/>
    </source>
</evidence>
<protein>
    <submittedName>
        <fullName evidence="7">Uncharacterized protein</fullName>
    </submittedName>
</protein>
<evidence type="ECO:0000313" key="7">
    <source>
        <dbReference type="EMBL" id="KAL3079678.1"/>
    </source>
</evidence>
<evidence type="ECO:0000256" key="4">
    <source>
        <dbReference type="ARBA" id="ARBA00023136"/>
    </source>
</evidence>
<dbReference type="PROSITE" id="PS50920">
    <property type="entry name" value="SOLCAR"/>
    <property type="match status" value="1"/>
</dbReference>
<gene>
    <name evidence="7" type="ORF">niasHS_013960</name>
</gene>
<keyword evidence="4 5" id="KW-0472">Membrane</keyword>
<evidence type="ECO:0000313" key="8">
    <source>
        <dbReference type="Proteomes" id="UP001620645"/>
    </source>
</evidence>
<keyword evidence="8" id="KW-1185">Reference proteome</keyword>
<sequence>MNFYFSISKLSNLKKKGIRDVFREMLREEGHRALFRGFVPVMLCAFHANAACFSGLELALWAFRQAGI</sequence>
<dbReference type="SUPFAM" id="SSF103506">
    <property type="entry name" value="Mitochondrial carrier"/>
    <property type="match status" value="1"/>
</dbReference>
<comment type="caution">
    <text evidence="7">The sequence shown here is derived from an EMBL/GenBank/DDBJ whole genome shotgun (WGS) entry which is preliminary data.</text>
</comment>